<evidence type="ECO:0000259" key="1">
    <source>
        <dbReference type="Pfam" id="PF16473"/>
    </source>
</evidence>
<dbReference type="InterPro" id="IPR033390">
    <property type="entry name" value="Rv2179c-like"/>
</dbReference>
<evidence type="ECO:0000313" key="3">
    <source>
        <dbReference type="Proteomes" id="UP001430605"/>
    </source>
</evidence>
<name>A0ABS8LTH9_XANEU</name>
<proteinExistence type="predicted"/>
<reference evidence="2" key="1">
    <citation type="submission" date="2021-11" db="EMBL/GenBank/DDBJ databases">
        <title>Genome resources and taxonomic validation of 89 Xanthomonas strains.</title>
        <authorList>
            <person name="Tambong J.T."/>
        </authorList>
    </citation>
    <scope>NUCLEOTIDE SEQUENCE</scope>
    <source>
        <strain evidence="2">Xv 72</strain>
    </source>
</reference>
<dbReference type="Pfam" id="PF16473">
    <property type="entry name" value="Rv2179c-like"/>
    <property type="match status" value="1"/>
</dbReference>
<sequence>MPSTASSFTYLFLDTEWADAEGLELVSIALVSEDGASTFYAERDPLPLAPTEFVKTRVYPLLQRGFHALSDPSLAQALFAFLMDQRSPHVIADYPNDLRLLREVMSWGSVAKGMDERPGLPCTLMDRDPVTTSHLERWFRLNPELSRSRHHALVDANGLRMAWLVSTGRLGWDFRPAV</sequence>
<protein>
    <submittedName>
        <fullName evidence="2">3'-5' exoribonuclease</fullName>
    </submittedName>
</protein>
<dbReference type="Proteomes" id="UP001430605">
    <property type="component" value="Unassembled WGS sequence"/>
</dbReference>
<keyword evidence="3" id="KW-1185">Reference proteome</keyword>
<feature type="domain" description="3'-5' exoribonuclease Rv2179c-like" evidence="1">
    <location>
        <begin position="10"/>
        <end position="163"/>
    </location>
</feature>
<dbReference type="InterPro" id="IPR036397">
    <property type="entry name" value="RNaseH_sf"/>
</dbReference>
<comment type="caution">
    <text evidence="2">The sequence shown here is derived from an EMBL/GenBank/DDBJ whole genome shotgun (WGS) entry which is preliminary data.</text>
</comment>
<dbReference type="EMBL" id="JAJIUS010000117">
    <property type="protein sequence ID" value="MCC8637681.1"/>
    <property type="molecule type" value="Genomic_DNA"/>
</dbReference>
<dbReference type="Gene3D" id="3.30.420.10">
    <property type="entry name" value="Ribonuclease H-like superfamily/Ribonuclease H"/>
    <property type="match status" value="1"/>
</dbReference>
<dbReference type="RefSeq" id="WP_011345934.1">
    <property type="nucleotide sequence ID" value="NZ_JAJITV010000041.1"/>
</dbReference>
<evidence type="ECO:0000313" key="2">
    <source>
        <dbReference type="EMBL" id="MCC8637681.1"/>
    </source>
</evidence>
<accession>A0ABS8LTH9</accession>
<gene>
    <name evidence="2" type="ORF">LN463_22460</name>
</gene>
<organism evidence="2 3">
    <name type="scientific">Xanthomonas euvesicatoria pv. euvesicatoria</name>
    <dbReference type="NCBI Taxonomy" id="2753541"/>
    <lineage>
        <taxon>Bacteria</taxon>
        <taxon>Pseudomonadati</taxon>
        <taxon>Pseudomonadota</taxon>
        <taxon>Gammaproteobacteria</taxon>
        <taxon>Lysobacterales</taxon>
        <taxon>Lysobacteraceae</taxon>
        <taxon>Xanthomonas</taxon>
    </lineage>
</organism>